<comment type="similarity">
    <text evidence="1 7">Belongs to the AB hydrolase superfamily. Lipase family.</text>
</comment>
<keyword evidence="2 9" id="KW-0732">Signal</keyword>
<gene>
    <name evidence="11" type="ORF">PLXY2_LOCUS3241</name>
</gene>
<dbReference type="FunFam" id="3.40.50.1820:FF:000057">
    <property type="entry name" value="Lipase"/>
    <property type="match status" value="1"/>
</dbReference>
<dbReference type="EMBL" id="CAJHNJ030000008">
    <property type="protein sequence ID" value="CAG9103928.1"/>
    <property type="molecule type" value="Genomic_DNA"/>
</dbReference>
<keyword evidence="12" id="KW-1185">Reference proteome</keyword>
<dbReference type="Pfam" id="PF04083">
    <property type="entry name" value="Abhydro_lipase"/>
    <property type="match status" value="1"/>
</dbReference>
<feature type="chain" id="PRO_5035746773" description="Lipase" evidence="9">
    <location>
        <begin position="20"/>
        <end position="416"/>
    </location>
</feature>
<dbReference type="InterPro" id="IPR029058">
    <property type="entry name" value="AB_hydrolase_fold"/>
</dbReference>
<evidence type="ECO:0000259" key="10">
    <source>
        <dbReference type="Pfam" id="PF04083"/>
    </source>
</evidence>
<evidence type="ECO:0000256" key="4">
    <source>
        <dbReference type="ARBA" id="ARBA00022963"/>
    </source>
</evidence>
<evidence type="ECO:0000256" key="3">
    <source>
        <dbReference type="ARBA" id="ARBA00022801"/>
    </source>
</evidence>
<reference evidence="11" key="1">
    <citation type="submission" date="2020-11" db="EMBL/GenBank/DDBJ databases">
        <authorList>
            <person name="Whiteford S."/>
        </authorList>
    </citation>
    <scope>NUCLEOTIDE SEQUENCE</scope>
</reference>
<keyword evidence="3 7" id="KW-0378">Hydrolase</keyword>
<evidence type="ECO:0000256" key="1">
    <source>
        <dbReference type="ARBA" id="ARBA00010701"/>
    </source>
</evidence>
<proteinExistence type="inferred from homology"/>
<keyword evidence="5" id="KW-0443">Lipid metabolism</keyword>
<evidence type="ECO:0000256" key="6">
    <source>
        <dbReference type="ARBA" id="ARBA00023180"/>
    </source>
</evidence>
<feature type="signal peptide" evidence="9">
    <location>
        <begin position="1"/>
        <end position="19"/>
    </location>
</feature>
<name>A0A8S4DU58_PLUXY</name>
<feature type="active site" description="Nucleophile" evidence="8">
    <location>
        <position position="186"/>
    </location>
</feature>
<dbReference type="InterPro" id="IPR025483">
    <property type="entry name" value="Lipase_euk"/>
</dbReference>
<dbReference type="Proteomes" id="UP000653454">
    <property type="component" value="Unassembled WGS sequence"/>
</dbReference>
<evidence type="ECO:0000256" key="7">
    <source>
        <dbReference type="PIRNR" id="PIRNR000862"/>
    </source>
</evidence>
<dbReference type="PANTHER" id="PTHR11005">
    <property type="entry name" value="LYSOSOMAL ACID LIPASE-RELATED"/>
    <property type="match status" value="1"/>
</dbReference>
<dbReference type="GO" id="GO:0016788">
    <property type="term" value="F:hydrolase activity, acting on ester bonds"/>
    <property type="evidence" value="ECO:0007669"/>
    <property type="project" value="InterPro"/>
</dbReference>
<dbReference type="InterPro" id="IPR006693">
    <property type="entry name" value="AB_hydrolase_lipase"/>
</dbReference>
<dbReference type="SUPFAM" id="SSF53474">
    <property type="entry name" value="alpha/beta-Hydrolases"/>
    <property type="match status" value="1"/>
</dbReference>
<comment type="caution">
    <text evidence="11">The sequence shown here is derived from an EMBL/GenBank/DDBJ whole genome shotgun (WGS) entry which is preliminary data.</text>
</comment>
<accession>A0A8S4DU58</accession>
<evidence type="ECO:0000313" key="12">
    <source>
        <dbReference type="Proteomes" id="UP000653454"/>
    </source>
</evidence>
<evidence type="ECO:0000256" key="5">
    <source>
        <dbReference type="ARBA" id="ARBA00023098"/>
    </source>
</evidence>
<feature type="domain" description="Partial AB-hydrolase lipase" evidence="10">
    <location>
        <begin position="54"/>
        <end position="110"/>
    </location>
</feature>
<dbReference type="GO" id="GO:0016042">
    <property type="term" value="P:lipid catabolic process"/>
    <property type="evidence" value="ECO:0007669"/>
    <property type="project" value="UniProtKB-KW"/>
</dbReference>
<evidence type="ECO:0000256" key="2">
    <source>
        <dbReference type="ARBA" id="ARBA00022729"/>
    </source>
</evidence>
<feature type="active site" description="Charge relay system" evidence="8">
    <location>
        <position position="388"/>
    </location>
</feature>
<evidence type="ECO:0000256" key="8">
    <source>
        <dbReference type="PIRSR" id="PIRSR000862-1"/>
    </source>
</evidence>
<keyword evidence="4 7" id="KW-0442">Lipid degradation</keyword>
<dbReference type="PIRSF" id="PIRSF000862">
    <property type="entry name" value="Steryl_ester_lip"/>
    <property type="match status" value="1"/>
</dbReference>
<protein>
    <recommendedName>
        <fullName evidence="7">Lipase</fullName>
    </recommendedName>
</protein>
<evidence type="ECO:0000256" key="9">
    <source>
        <dbReference type="SAM" id="SignalP"/>
    </source>
</evidence>
<evidence type="ECO:0000313" key="11">
    <source>
        <dbReference type="EMBL" id="CAG9103928.1"/>
    </source>
</evidence>
<dbReference type="Gene3D" id="3.40.50.1820">
    <property type="entry name" value="alpha/beta hydrolase"/>
    <property type="match status" value="1"/>
</dbReference>
<feature type="active site" description="Charge relay system" evidence="8">
    <location>
        <position position="357"/>
    </location>
</feature>
<dbReference type="AlphaFoldDB" id="A0A8S4DU58"/>
<keyword evidence="6" id="KW-0325">Glycoprotein</keyword>
<sequence length="416" mass="47182">MKTILLVLSVFTCLIQCLSIDENAFPYIFPNVPPVKDLVNSGFEEDAVLDFIALTKKYGYTSEEHEVITEDGYILTVFRIPRGKACNHSEPPDPVVMMHGLLKSSDTFVTPGVGLAYTLADSCYDVWCANVRGNRYSREHVKWDPDKDKEFWQFSFHEHGTIDLAATVDYVLNETKAEKVSFIGHSQGTTSFFVMTSSRPEYNPKIKVAICLSPVAYLNHIGNPVLKIFSRFNDEIKYLLDAFNIHEVFGKQLLPSRLLEVACQYIPDVCSAVRYIFFLQRTDSTTHTRLKILAGHVPAGTSAQNLHHFSQNIKADFFRRYDAGVNKNLENYGQEEPLDYDLAKVTAPVVLICSNDDAIATPADVERLRDELPNIVDMFTLRDPHWGHLDFTDGNDIPLELAPKVLEYLMVTRDDR</sequence>
<organism evidence="11 12">
    <name type="scientific">Plutella xylostella</name>
    <name type="common">Diamondback moth</name>
    <name type="synonym">Plutella maculipennis</name>
    <dbReference type="NCBI Taxonomy" id="51655"/>
    <lineage>
        <taxon>Eukaryota</taxon>
        <taxon>Metazoa</taxon>
        <taxon>Ecdysozoa</taxon>
        <taxon>Arthropoda</taxon>
        <taxon>Hexapoda</taxon>
        <taxon>Insecta</taxon>
        <taxon>Pterygota</taxon>
        <taxon>Neoptera</taxon>
        <taxon>Endopterygota</taxon>
        <taxon>Lepidoptera</taxon>
        <taxon>Glossata</taxon>
        <taxon>Ditrysia</taxon>
        <taxon>Yponomeutoidea</taxon>
        <taxon>Plutellidae</taxon>
        <taxon>Plutella</taxon>
    </lineage>
</organism>